<feature type="region of interest" description="Disordered" evidence="1">
    <location>
        <begin position="125"/>
        <end position="161"/>
    </location>
</feature>
<organism evidence="2 3">
    <name type="scientific">Dreissena polymorpha</name>
    <name type="common">Zebra mussel</name>
    <name type="synonym">Mytilus polymorpha</name>
    <dbReference type="NCBI Taxonomy" id="45954"/>
    <lineage>
        <taxon>Eukaryota</taxon>
        <taxon>Metazoa</taxon>
        <taxon>Spiralia</taxon>
        <taxon>Lophotrochozoa</taxon>
        <taxon>Mollusca</taxon>
        <taxon>Bivalvia</taxon>
        <taxon>Autobranchia</taxon>
        <taxon>Heteroconchia</taxon>
        <taxon>Euheterodonta</taxon>
        <taxon>Imparidentia</taxon>
        <taxon>Neoheterodontei</taxon>
        <taxon>Myida</taxon>
        <taxon>Dreissenoidea</taxon>
        <taxon>Dreissenidae</taxon>
        <taxon>Dreissena</taxon>
    </lineage>
</organism>
<comment type="caution">
    <text evidence="2">The sequence shown here is derived from an EMBL/GenBank/DDBJ whole genome shotgun (WGS) entry which is preliminary data.</text>
</comment>
<dbReference type="Proteomes" id="UP000828390">
    <property type="component" value="Unassembled WGS sequence"/>
</dbReference>
<keyword evidence="3" id="KW-1185">Reference proteome</keyword>
<dbReference type="AlphaFoldDB" id="A0A9D4FL20"/>
<evidence type="ECO:0000313" key="2">
    <source>
        <dbReference type="EMBL" id="KAH3799574.1"/>
    </source>
</evidence>
<evidence type="ECO:0000313" key="3">
    <source>
        <dbReference type="Proteomes" id="UP000828390"/>
    </source>
</evidence>
<name>A0A9D4FL20_DREPO</name>
<reference evidence="2" key="1">
    <citation type="journal article" date="2019" name="bioRxiv">
        <title>The Genome of the Zebra Mussel, Dreissena polymorpha: A Resource for Invasive Species Research.</title>
        <authorList>
            <person name="McCartney M.A."/>
            <person name="Auch B."/>
            <person name="Kono T."/>
            <person name="Mallez S."/>
            <person name="Zhang Y."/>
            <person name="Obille A."/>
            <person name="Becker A."/>
            <person name="Abrahante J.E."/>
            <person name="Garbe J."/>
            <person name="Badalamenti J.P."/>
            <person name="Herman A."/>
            <person name="Mangelson H."/>
            <person name="Liachko I."/>
            <person name="Sullivan S."/>
            <person name="Sone E.D."/>
            <person name="Koren S."/>
            <person name="Silverstein K.A.T."/>
            <person name="Beckman K.B."/>
            <person name="Gohl D.M."/>
        </authorList>
    </citation>
    <scope>NUCLEOTIDE SEQUENCE</scope>
    <source>
        <strain evidence="2">Duluth1</strain>
        <tissue evidence="2">Whole animal</tissue>
    </source>
</reference>
<reference evidence="2" key="2">
    <citation type="submission" date="2020-11" db="EMBL/GenBank/DDBJ databases">
        <authorList>
            <person name="McCartney M.A."/>
            <person name="Auch B."/>
            <person name="Kono T."/>
            <person name="Mallez S."/>
            <person name="Becker A."/>
            <person name="Gohl D.M."/>
            <person name="Silverstein K.A.T."/>
            <person name="Koren S."/>
            <person name="Bechman K.B."/>
            <person name="Herman A."/>
            <person name="Abrahante J.E."/>
            <person name="Garbe J."/>
        </authorList>
    </citation>
    <scope>NUCLEOTIDE SEQUENCE</scope>
    <source>
        <strain evidence="2">Duluth1</strain>
        <tissue evidence="2">Whole animal</tissue>
    </source>
</reference>
<evidence type="ECO:0000256" key="1">
    <source>
        <dbReference type="SAM" id="MobiDB-lite"/>
    </source>
</evidence>
<dbReference type="EMBL" id="JAIWYP010000007">
    <property type="protein sequence ID" value="KAH3799574.1"/>
    <property type="molecule type" value="Genomic_DNA"/>
</dbReference>
<gene>
    <name evidence="2" type="ORF">DPMN_153185</name>
</gene>
<sequence length="179" mass="20527">MRPLTAKQDVLRDILPPISEEQCTLTRQPIFEEQEVPLDQTRCMLTCRRLPDPGLLIRVGRITRPLSRCKLTSRRLPIGMNYFRPGFLIRPIYRPLSSNDLGHADLPARFGRTRPISRMRHFPDPFRTNKSYPPEATFVHADYPSTSRSESGPLPDDKELSSQATLCTLTSRRLAVELN</sequence>
<protein>
    <submittedName>
        <fullName evidence="2">Uncharacterized protein</fullName>
    </submittedName>
</protein>
<accession>A0A9D4FL20</accession>
<proteinExistence type="predicted"/>